<protein>
    <submittedName>
        <fullName evidence="1">Uncharacterized protein</fullName>
    </submittedName>
</protein>
<proteinExistence type="predicted"/>
<organism evidence="1 2">
    <name type="scientific">Rubroshorea leprosula</name>
    <dbReference type="NCBI Taxonomy" id="152421"/>
    <lineage>
        <taxon>Eukaryota</taxon>
        <taxon>Viridiplantae</taxon>
        <taxon>Streptophyta</taxon>
        <taxon>Embryophyta</taxon>
        <taxon>Tracheophyta</taxon>
        <taxon>Spermatophyta</taxon>
        <taxon>Magnoliopsida</taxon>
        <taxon>eudicotyledons</taxon>
        <taxon>Gunneridae</taxon>
        <taxon>Pentapetalae</taxon>
        <taxon>rosids</taxon>
        <taxon>malvids</taxon>
        <taxon>Malvales</taxon>
        <taxon>Dipterocarpaceae</taxon>
        <taxon>Rubroshorea</taxon>
    </lineage>
</organism>
<accession>A0AAV5MC29</accession>
<evidence type="ECO:0000313" key="1">
    <source>
        <dbReference type="EMBL" id="GKV47440.1"/>
    </source>
</evidence>
<gene>
    <name evidence="1" type="ORF">SLEP1_g54344</name>
</gene>
<dbReference type="Proteomes" id="UP001054252">
    <property type="component" value="Unassembled WGS sequence"/>
</dbReference>
<dbReference type="AlphaFoldDB" id="A0AAV5MC29"/>
<evidence type="ECO:0000313" key="2">
    <source>
        <dbReference type="Proteomes" id="UP001054252"/>
    </source>
</evidence>
<dbReference type="EMBL" id="BPVZ01000228">
    <property type="protein sequence ID" value="GKV47440.1"/>
    <property type="molecule type" value="Genomic_DNA"/>
</dbReference>
<reference evidence="1 2" key="1">
    <citation type="journal article" date="2021" name="Commun. Biol.">
        <title>The genome of Shorea leprosula (Dipterocarpaceae) highlights the ecological relevance of drought in aseasonal tropical rainforests.</title>
        <authorList>
            <person name="Ng K.K.S."/>
            <person name="Kobayashi M.J."/>
            <person name="Fawcett J.A."/>
            <person name="Hatakeyama M."/>
            <person name="Paape T."/>
            <person name="Ng C.H."/>
            <person name="Ang C.C."/>
            <person name="Tnah L.H."/>
            <person name="Lee C.T."/>
            <person name="Nishiyama T."/>
            <person name="Sese J."/>
            <person name="O'Brien M.J."/>
            <person name="Copetti D."/>
            <person name="Mohd Noor M.I."/>
            <person name="Ong R.C."/>
            <person name="Putra M."/>
            <person name="Sireger I.Z."/>
            <person name="Indrioko S."/>
            <person name="Kosugi Y."/>
            <person name="Izuno A."/>
            <person name="Isagi Y."/>
            <person name="Lee S.L."/>
            <person name="Shimizu K.K."/>
        </authorList>
    </citation>
    <scope>NUCLEOTIDE SEQUENCE [LARGE SCALE GENOMIC DNA]</scope>
    <source>
        <strain evidence="1">214</strain>
    </source>
</reference>
<sequence length="34" mass="3889">MVLDRPVSLVRELMLGFMRVEAKSRTGKPRKVTS</sequence>
<name>A0AAV5MC29_9ROSI</name>
<comment type="caution">
    <text evidence="1">The sequence shown here is derived from an EMBL/GenBank/DDBJ whole genome shotgun (WGS) entry which is preliminary data.</text>
</comment>
<keyword evidence="2" id="KW-1185">Reference proteome</keyword>